<keyword evidence="3" id="KW-1185">Reference proteome</keyword>
<reference evidence="3" key="2">
    <citation type="journal article" date="2011" name="MBio">
        <title>Novel metabolic attributes of the genus Cyanothece, comprising a group of unicellular nitrogen-fixing Cyanobacteria.</title>
        <authorList>
            <person name="Bandyopadhyay A."/>
            <person name="Elvitigala T."/>
            <person name="Welsh E."/>
            <person name="Stockel J."/>
            <person name="Liberton M."/>
            <person name="Min H."/>
            <person name="Sherman L.A."/>
            <person name="Pakrasi H.B."/>
        </authorList>
    </citation>
    <scope>NUCLEOTIDE SEQUENCE [LARGE SCALE GENOMIC DNA]</scope>
    <source>
        <strain evidence="3">PCC 7822</strain>
    </source>
</reference>
<dbReference type="AlphaFoldDB" id="E0U6Y0"/>
<dbReference type="HOGENOM" id="CLU_087578_0_0_3"/>
<dbReference type="EMBL" id="CP002198">
    <property type="protein sequence ID" value="ADN16017.1"/>
    <property type="molecule type" value="Genomic_DNA"/>
</dbReference>
<dbReference type="OrthoDB" id="582963at2"/>
<dbReference type="KEGG" id="cyj:Cyan7822_4097"/>
<organism evidence="1 3">
    <name type="scientific">Gloeothece verrucosa (strain PCC 7822)</name>
    <name type="common">Cyanothece sp. (strain PCC 7822)</name>
    <dbReference type="NCBI Taxonomy" id="497965"/>
    <lineage>
        <taxon>Bacteria</taxon>
        <taxon>Bacillati</taxon>
        <taxon>Cyanobacteriota</taxon>
        <taxon>Cyanophyceae</taxon>
        <taxon>Oscillatoriophycideae</taxon>
        <taxon>Chroococcales</taxon>
        <taxon>Aphanothecaceae</taxon>
        <taxon>Gloeothece</taxon>
        <taxon>Gloeothece verrucosa</taxon>
    </lineage>
</organism>
<sequence length="277" mass="32319">MNLPPNFDDWEHHQSTLMQIHNRRVRRAYSDLGGEDWVPDITTARGGLRVACTIKDSDNALICLSKQLLFWLDLGFISDYIEPIYGYPVEEVQANIKFKPQITLHFKEDAKDVEKGFRPLRMRVSFRLVNETSKTITKGKLITIGEKIDNKFGANHGYKFHKGKDLYTYKDEENGYDFQLYSFAKSDAKDLIGDVLHCNNDTPSWKHFKTHEDEEPMQNYPTVPDTEIIFGERVKEARKRPVGYVRYEYTSALVNGLTNRLIIHDRTHRFNNVLVRD</sequence>
<dbReference type="STRING" id="497965.Cyan7822_4097"/>
<dbReference type="RefSeq" id="WP_013324083.1">
    <property type="nucleotide sequence ID" value="NC_014501.1"/>
</dbReference>
<evidence type="ECO:0000313" key="3">
    <source>
        <dbReference type="Proteomes" id="UP000008206"/>
    </source>
</evidence>
<protein>
    <submittedName>
        <fullName evidence="1">Uncharacterized protein</fullName>
    </submittedName>
</protein>
<evidence type="ECO:0000313" key="2">
    <source>
        <dbReference type="EMBL" id="ADN16475.1"/>
    </source>
</evidence>
<reference evidence="1" key="1">
    <citation type="submission" date="2010-09" db="EMBL/GenBank/DDBJ databases">
        <title>Complete sequence of Chromosome of Cyanothece sp. PCC 7822.</title>
        <authorList>
            <consortium name="US DOE Joint Genome Institute"/>
            <person name="Lucas S."/>
            <person name="Copeland A."/>
            <person name="Lapidus A."/>
            <person name="Cheng J.-F."/>
            <person name="Bruce D."/>
            <person name="Goodwin L."/>
            <person name="Pitluck S."/>
            <person name="Saunders E."/>
            <person name="Brettin T."/>
            <person name="Detter J.C."/>
            <person name="Han C."/>
            <person name="Land M."/>
            <person name="Hauser L."/>
            <person name="Chang Y.-J."/>
            <person name="Jeffries C."/>
            <person name="Kyrpides N."/>
            <person name="Ivanova N."/>
            <person name="Mikhailova N."/>
            <person name="Pakrasi H."/>
            <person name="Sherman L."/>
            <person name="Woyke T."/>
        </authorList>
    </citation>
    <scope>NUCLEOTIDE SEQUENCE</scope>
    <source>
        <strain evidence="1">PCC 7822</strain>
    </source>
</reference>
<accession>E0U6Y0</accession>
<dbReference type="Proteomes" id="UP000008206">
    <property type="component" value="Chromosome"/>
</dbReference>
<proteinExistence type="predicted"/>
<dbReference type="EMBL" id="CP002198">
    <property type="protein sequence ID" value="ADN16475.1"/>
    <property type="molecule type" value="Genomic_DNA"/>
</dbReference>
<dbReference type="KEGG" id="cyj:Cyan7822_4566"/>
<name>E0U6Y0_GLOV7</name>
<dbReference type="eggNOG" id="ENOG5031PY2">
    <property type="taxonomic scope" value="Bacteria"/>
</dbReference>
<gene>
    <name evidence="1" type="ordered locus">Cyan7822_4097</name>
    <name evidence="2" type="ordered locus">Cyan7822_4566</name>
</gene>
<evidence type="ECO:0000313" key="1">
    <source>
        <dbReference type="EMBL" id="ADN16017.1"/>
    </source>
</evidence>